<sequence length="70" mass="8382">MKEEYNEAIELFFSSLDDSMMEEIIDIYESGDKEKLNVYLDNLSIDVPKKELIECLSKINEMKFMMREFD</sequence>
<dbReference type="EMBL" id="BRLB01000001">
    <property type="protein sequence ID" value="GKX28671.1"/>
    <property type="molecule type" value="Genomic_DNA"/>
</dbReference>
<proteinExistence type="predicted"/>
<dbReference type="AlphaFoldDB" id="A0A9W5Y9N7"/>
<keyword evidence="2" id="KW-1185">Reference proteome</keyword>
<dbReference type="Proteomes" id="UP001144256">
    <property type="component" value="Unassembled WGS sequence"/>
</dbReference>
<evidence type="ECO:0000313" key="2">
    <source>
        <dbReference type="Proteomes" id="UP001144256"/>
    </source>
</evidence>
<accession>A0A9W5Y9N7</accession>
<name>A0A9W5Y9N7_9FIRM</name>
<evidence type="ECO:0000313" key="1">
    <source>
        <dbReference type="EMBL" id="GKX28671.1"/>
    </source>
</evidence>
<reference evidence="1" key="1">
    <citation type="submission" date="2022-06" db="EMBL/GenBank/DDBJ databases">
        <title>Vallitalea longa sp. nov., an anaerobic bacterium isolated from marine sediment.</title>
        <authorList>
            <person name="Hirano S."/>
            <person name="Terahara T."/>
            <person name="Mori K."/>
            <person name="Hamada M."/>
            <person name="Matsumoto R."/>
            <person name="Kobayashi T."/>
        </authorList>
    </citation>
    <scope>NUCLEOTIDE SEQUENCE</scope>
    <source>
        <strain evidence="1">SH18-1</strain>
    </source>
</reference>
<dbReference type="RefSeq" id="WP_281813215.1">
    <property type="nucleotide sequence ID" value="NZ_BRLB01000001.1"/>
</dbReference>
<protein>
    <submittedName>
        <fullName evidence="1">Uncharacterized protein</fullName>
    </submittedName>
</protein>
<comment type="caution">
    <text evidence="1">The sequence shown here is derived from an EMBL/GenBank/DDBJ whole genome shotgun (WGS) entry which is preliminary data.</text>
</comment>
<gene>
    <name evidence="1" type="ORF">SH1V18_11510</name>
</gene>
<organism evidence="1 2">
    <name type="scientific">Vallitalea longa</name>
    <dbReference type="NCBI Taxonomy" id="2936439"/>
    <lineage>
        <taxon>Bacteria</taxon>
        <taxon>Bacillati</taxon>
        <taxon>Bacillota</taxon>
        <taxon>Clostridia</taxon>
        <taxon>Lachnospirales</taxon>
        <taxon>Vallitaleaceae</taxon>
        <taxon>Vallitalea</taxon>
    </lineage>
</organism>